<dbReference type="WBParaSite" id="ALUE_0000088701-mRNA-1">
    <property type="protein sequence ID" value="ALUE_0000088701-mRNA-1"/>
    <property type="gene ID" value="ALUE_0000088701"/>
</dbReference>
<organism evidence="1 2">
    <name type="scientific">Ascaris lumbricoides</name>
    <name type="common">Giant roundworm</name>
    <dbReference type="NCBI Taxonomy" id="6252"/>
    <lineage>
        <taxon>Eukaryota</taxon>
        <taxon>Metazoa</taxon>
        <taxon>Ecdysozoa</taxon>
        <taxon>Nematoda</taxon>
        <taxon>Chromadorea</taxon>
        <taxon>Rhabditida</taxon>
        <taxon>Spirurina</taxon>
        <taxon>Ascaridomorpha</taxon>
        <taxon>Ascaridoidea</taxon>
        <taxon>Ascarididae</taxon>
        <taxon>Ascaris</taxon>
    </lineage>
</organism>
<proteinExistence type="predicted"/>
<name>A0A0M3HH92_ASCLU</name>
<dbReference type="Proteomes" id="UP000036681">
    <property type="component" value="Unplaced"/>
</dbReference>
<reference evidence="2" key="1">
    <citation type="submission" date="2017-02" db="UniProtKB">
        <authorList>
            <consortium name="WormBaseParasite"/>
        </authorList>
    </citation>
    <scope>IDENTIFICATION</scope>
</reference>
<dbReference type="AlphaFoldDB" id="A0A0M3HH92"/>
<protein>
    <submittedName>
        <fullName evidence="2">DUF47 domain-containing protein</fullName>
    </submittedName>
</protein>
<accession>A0A0M3HH92</accession>
<keyword evidence="1" id="KW-1185">Reference proteome</keyword>
<sequence length="70" mass="8487">MVKEKKPKERCHPVFDRLLTDPEIGFFAIDTKVKRLFYERFMETLDEHFQRMMAEKEIAKRIICVELVVL</sequence>
<evidence type="ECO:0000313" key="2">
    <source>
        <dbReference type="WBParaSite" id="ALUE_0000088701-mRNA-1"/>
    </source>
</evidence>
<evidence type="ECO:0000313" key="1">
    <source>
        <dbReference type="Proteomes" id="UP000036681"/>
    </source>
</evidence>